<organism evidence="3 4">
    <name type="scientific">Enterococcus raffinosus ATCC 49464</name>
    <dbReference type="NCBI Taxonomy" id="1158602"/>
    <lineage>
        <taxon>Bacteria</taxon>
        <taxon>Bacillati</taxon>
        <taxon>Bacillota</taxon>
        <taxon>Bacilli</taxon>
        <taxon>Lactobacillales</taxon>
        <taxon>Enterococcaceae</taxon>
        <taxon>Enterococcus</taxon>
    </lineage>
</organism>
<dbReference type="NCBIfam" id="TIGR00426">
    <property type="entry name" value="competence protein ComEA helix-hairpin-helix repeat region"/>
    <property type="match status" value="1"/>
</dbReference>
<evidence type="ECO:0000313" key="4">
    <source>
        <dbReference type="Proteomes" id="UP000014158"/>
    </source>
</evidence>
<dbReference type="Pfam" id="PF10531">
    <property type="entry name" value="SLBB"/>
    <property type="match status" value="1"/>
</dbReference>
<dbReference type="InterPro" id="IPR051675">
    <property type="entry name" value="Endo/Exo/Phosphatase_dom_1"/>
</dbReference>
<keyword evidence="1" id="KW-1133">Transmembrane helix</keyword>
<protein>
    <recommendedName>
        <fullName evidence="2">Helix-hairpin-helix DNA-binding motif class 1 domain-containing protein</fullName>
    </recommendedName>
</protein>
<proteinExistence type="predicted"/>
<sequence length="219" mass="24356">MKEYLKKYPYWLAVPAILAVILFFFFSRTSEEELTDPAVYYSESSKVETSESINQEWYVDVKGAVKKTGMYRISKGMRLMDAIDLAGGFTAEADQNQINFSKLLSDQEIIYVPKVGEEIPRLKEATVESDGSIGEEIPRLKEATVESDGSIGGESQEKININTADATELQKLSGIGEKKATDIIKYREENGSFNAIDDLTKVSGIGEKTLENLKDSITI</sequence>
<dbReference type="Pfam" id="PF12836">
    <property type="entry name" value="HHH_3"/>
    <property type="match status" value="1"/>
</dbReference>
<dbReference type="Gene3D" id="1.10.150.280">
    <property type="entry name" value="AF1531-like domain"/>
    <property type="match status" value="1"/>
</dbReference>
<feature type="domain" description="Helix-hairpin-helix DNA-binding motif class 1" evidence="2">
    <location>
        <begin position="167"/>
        <end position="186"/>
    </location>
</feature>
<dbReference type="InterPro" id="IPR010994">
    <property type="entry name" value="RuvA_2-like"/>
</dbReference>
<gene>
    <name evidence="3" type="ORF">I590_03945</name>
</gene>
<evidence type="ECO:0000256" key="1">
    <source>
        <dbReference type="SAM" id="Phobius"/>
    </source>
</evidence>
<accession>A0ABN0LVM8</accession>
<dbReference type="Proteomes" id="UP000014158">
    <property type="component" value="Unassembled WGS sequence"/>
</dbReference>
<evidence type="ECO:0000313" key="3">
    <source>
        <dbReference type="EMBL" id="EOT71117.1"/>
    </source>
</evidence>
<dbReference type="InterPro" id="IPR019554">
    <property type="entry name" value="Soluble_ligand-bd"/>
</dbReference>
<dbReference type="InterPro" id="IPR003583">
    <property type="entry name" value="Hlx-hairpin-Hlx_DNA-bd_motif"/>
</dbReference>
<keyword evidence="1" id="KW-0812">Transmembrane</keyword>
<reference evidence="3 4" key="1">
    <citation type="submission" date="2013-03" db="EMBL/GenBank/DDBJ databases">
        <title>The Genome Sequence of Enterococcus raffinosus ATCC_49464 (PacBio/Illumina hybrid assembly).</title>
        <authorList>
            <consortium name="The Broad Institute Genomics Platform"/>
            <consortium name="The Broad Institute Genome Sequencing Center for Infectious Disease"/>
            <person name="Earl A."/>
            <person name="Russ C."/>
            <person name="Gilmore M."/>
            <person name="Surin D."/>
            <person name="Walker B."/>
            <person name="Young S."/>
            <person name="Zeng Q."/>
            <person name="Gargeya S."/>
            <person name="Fitzgerald M."/>
            <person name="Haas B."/>
            <person name="Abouelleil A."/>
            <person name="Allen A.W."/>
            <person name="Alvarado L."/>
            <person name="Arachchi H.M."/>
            <person name="Berlin A.M."/>
            <person name="Chapman S.B."/>
            <person name="Gainer-Dewar J."/>
            <person name="Goldberg J."/>
            <person name="Griggs A."/>
            <person name="Gujja S."/>
            <person name="Hansen M."/>
            <person name="Howarth C."/>
            <person name="Imamovic A."/>
            <person name="Ireland A."/>
            <person name="Larimer J."/>
            <person name="McCowan C."/>
            <person name="Murphy C."/>
            <person name="Pearson M."/>
            <person name="Poon T.W."/>
            <person name="Priest M."/>
            <person name="Roberts A."/>
            <person name="Saif S."/>
            <person name="Shea T."/>
            <person name="Sisk P."/>
            <person name="Sykes S."/>
            <person name="Wortman J."/>
            <person name="Nusbaum C."/>
            <person name="Birren B."/>
        </authorList>
    </citation>
    <scope>NUCLEOTIDE SEQUENCE [LARGE SCALE GENOMIC DNA]</scope>
    <source>
        <strain evidence="3 4">ATCC 49464</strain>
    </source>
</reference>
<dbReference type="SUPFAM" id="SSF47781">
    <property type="entry name" value="RuvA domain 2-like"/>
    <property type="match status" value="1"/>
</dbReference>
<keyword evidence="1" id="KW-0472">Membrane</keyword>
<dbReference type="InterPro" id="IPR004509">
    <property type="entry name" value="Competence_ComEA_HhH"/>
</dbReference>
<dbReference type="PANTHER" id="PTHR21180">
    <property type="entry name" value="ENDONUCLEASE/EXONUCLEASE/PHOSPHATASE FAMILY DOMAIN-CONTAINING PROTEIN 1"/>
    <property type="match status" value="1"/>
</dbReference>
<dbReference type="PANTHER" id="PTHR21180:SF32">
    <property type="entry name" value="ENDONUCLEASE_EXONUCLEASE_PHOSPHATASE FAMILY DOMAIN-CONTAINING PROTEIN 1"/>
    <property type="match status" value="1"/>
</dbReference>
<dbReference type="EMBL" id="ASWF01000006">
    <property type="protein sequence ID" value="EOT71117.1"/>
    <property type="molecule type" value="Genomic_DNA"/>
</dbReference>
<feature type="transmembrane region" description="Helical" evidence="1">
    <location>
        <begin position="9"/>
        <end position="26"/>
    </location>
</feature>
<dbReference type="SMART" id="SM00278">
    <property type="entry name" value="HhH1"/>
    <property type="match status" value="2"/>
</dbReference>
<evidence type="ECO:0000259" key="2">
    <source>
        <dbReference type="SMART" id="SM00278"/>
    </source>
</evidence>
<feature type="domain" description="Helix-hairpin-helix DNA-binding motif class 1" evidence="2">
    <location>
        <begin position="197"/>
        <end position="216"/>
    </location>
</feature>
<comment type="caution">
    <text evidence="3">The sequence shown here is derived from an EMBL/GenBank/DDBJ whole genome shotgun (WGS) entry which is preliminary data.</text>
</comment>
<name>A0ABN0LVM8_9ENTE</name>
<keyword evidence="4" id="KW-1185">Reference proteome</keyword>
<dbReference type="RefSeq" id="WP_016250141.1">
    <property type="nucleotide sequence ID" value="NZ_ASWF01000006.1"/>
</dbReference>
<dbReference type="Gene3D" id="3.10.560.10">
    <property type="entry name" value="Outer membrane lipoprotein wza domain like"/>
    <property type="match status" value="1"/>
</dbReference>